<organism evidence="1 2">
    <name type="scientific">Arcanobacterium wilhelmae</name>
    <dbReference type="NCBI Taxonomy" id="1803177"/>
    <lineage>
        <taxon>Bacteria</taxon>
        <taxon>Bacillati</taxon>
        <taxon>Actinomycetota</taxon>
        <taxon>Actinomycetes</taxon>
        <taxon>Actinomycetales</taxon>
        <taxon>Actinomycetaceae</taxon>
        <taxon>Arcanobacterium</taxon>
    </lineage>
</organism>
<dbReference type="InterPro" id="IPR036705">
    <property type="entry name" value="Ribosyl_crysJ1_sf"/>
</dbReference>
<dbReference type="SUPFAM" id="SSF101478">
    <property type="entry name" value="ADP-ribosylglycohydrolase"/>
    <property type="match status" value="1"/>
</dbReference>
<dbReference type="Pfam" id="PF03747">
    <property type="entry name" value="ADP_ribosyl_GH"/>
    <property type="match status" value="1"/>
</dbReference>
<protein>
    <submittedName>
        <fullName evidence="1">ADP-ribosylglycohydrolase</fullName>
    </submittedName>
</protein>
<proteinExistence type="predicted"/>
<dbReference type="RefSeq" id="WP_278059630.1">
    <property type="nucleotide sequence ID" value="NZ_CP121247.1"/>
</dbReference>
<dbReference type="EMBL" id="JAUSQW010000001">
    <property type="protein sequence ID" value="MDP9801526.1"/>
    <property type="molecule type" value="Genomic_DNA"/>
</dbReference>
<keyword evidence="2" id="KW-1185">Reference proteome</keyword>
<gene>
    <name evidence="1" type="ORF">J2S49_001602</name>
</gene>
<reference evidence="1 2" key="1">
    <citation type="submission" date="2023-07" db="EMBL/GenBank/DDBJ databases">
        <title>Sequencing the genomes of 1000 actinobacteria strains.</title>
        <authorList>
            <person name="Klenk H.-P."/>
        </authorList>
    </citation>
    <scope>NUCLEOTIDE SEQUENCE [LARGE SCALE GENOMIC DNA]</scope>
    <source>
        <strain evidence="1 2">DSM 102162</strain>
    </source>
</reference>
<accession>A0ABT9NDS0</accession>
<dbReference type="Gene3D" id="1.10.4080.10">
    <property type="entry name" value="ADP-ribosylation/Crystallin J1"/>
    <property type="match status" value="1"/>
</dbReference>
<evidence type="ECO:0000313" key="1">
    <source>
        <dbReference type="EMBL" id="MDP9801526.1"/>
    </source>
</evidence>
<evidence type="ECO:0000313" key="2">
    <source>
        <dbReference type="Proteomes" id="UP001235966"/>
    </source>
</evidence>
<sequence length="162" mass="18037">MIGAIIGDVVGSTREFDPVHGRDFALFPDGSDFTDDSLMTIAQGMAFTDFLGLEESARTDHRLTDLLIARMKEIGRRFPTPMGSYGERFELWLRLTNTSPYLSWGNGSAMRVSAAGELAASLDQALHFAELSAAVTHTTIRKESKAHRQLPQRFIWHAPVNR</sequence>
<dbReference type="Proteomes" id="UP001235966">
    <property type="component" value="Unassembled WGS sequence"/>
</dbReference>
<comment type="caution">
    <text evidence="1">The sequence shown here is derived from an EMBL/GenBank/DDBJ whole genome shotgun (WGS) entry which is preliminary data.</text>
</comment>
<name>A0ABT9NDS0_9ACTO</name>
<dbReference type="InterPro" id="IPR005502">
    <property type="entry name" value="Ribosyl_crysJ1"/>
</dbReference>